<dbReference type="AlphaFoldDB" id="A2E1C7"/>
<dbReference type="InParanoid" id="A2E1C7"/>
<dbReference type="RefSeq" id="XP_001325717.1">
    <property type="nucleotide sequence ID" value="XM_001325682.1"/>
</dbReference>
<gene>
    <name evidence="2" type="ORF">TVAG_343230</name>
</gene>
<dbReference type="KEGG" id="tva:4771472"/>
<reference evidence="2" key="1">
    <citation type="submission" date="2006-10" db="EMBL/GenBank/DDBJ databases">
        <authorList>
            <person name="Amadeo P."/>
            <person name="Zhao Q."/>
            <person name="Wortman J."/>
            <person name="Fraser-Liggett C."/>
            <person name="Carlton J."/>
        </authorList>
    </citation>
    <scope>NUCLEOTIDE SEQUENCE</scope>
    <source>
        <strain evidence="2">G3</strain>
    </source>
</reference>
<dbReference type="Proteomes" id="UP000001542">
    <property type="component" value="Unassembled WGS sequence"/>
</dbReference>
<evidence type="ECO:0000256" key="1">
    <source>
        <dbReference type="SAM" id="MobiDB-lite"/>
    </source>
</evidence>
<dbReference type="VEuPathDB" id="TrichDB:TVAG_343230"/>
<organism evidence="2 3">
    <name type="scientific">Trichomonas vaginalis (strain ATCC PRA-98 / G3)</name>
    <dbReference type="NCBI Taxonomy" id="412133"/>
    <lineage>
        <taxon>Eukaryota</taxon>
        <taxon>Metamonada</taxon>
        <taxon>Parabasalia</taxon>
        <taxon>Trichomonadida</taxon>
        <taxon>Trichomonadidae</taxon>
        <taxon>Trichomonas</taxon>
    </lineage>
</organism>
<accession>A2E1C7</accession>
<feature type="region of interest" description="Disordered" evidence="1">
    <location>
        <begin position="48"/>
        <end position="76"/>
    </location>
</feature>
<sequence length="76" mass="8362">MGCITSCCQSKPLLDGDNEYQSLVVSKPNPIQLNKIDMDDLSSSDIPLFQVNLSDNPDYESTDSQEAQDSNPEPIL</sequence>
<name>A2E1C7_TRIV3</name>
<feature type="compositionally biased region" description="Polar residues" evidence="1">
    <location>
        <begin position="64"/>
        <end position="76"/>
    </location>
</feature>
<reference evidence="2" key="2">
    <citation type="journal article" date="2007" name="Science">
        <title>Draft genome sequence of the sexually transmitted pathogen Trichomonas vaginalis.</title>
        <authorList>
            <person name="Carlton J.M."/>
            <person name="Hirt R.P."/>
            <person name="Silva J.C."/>
            <person name="Delcher A.L."/>
            <person name="Schatz M."/>
            <person name="Zhao Q."/>
            <person name="Wortman J.R."/>
            <person name="Bidwell S.L."/>
            <person name="Alsmark U.C.M."/>
            <person name="Besteiro S."/>
            <person name="Sicheritz-Ponten T."/>
            <person name="Noel C.J."/>
            <person name="Dacks J.B."/>
            <person name="Foster P.G."/>
            <person name="Simillion C."/>
            <person name="Van de Peer Y."/>
            <person name="Miranda-Saavedra D."/>
            <person name="Barton G.J."/>
            <person name="Westrop G.D."/>
            <person name="Mueller S."/>
            <person name="Dessi D."/>
            <person name="Fiori P.L."/>
            <person name="Ren Q."/>
            <person name="Paulsen I."/>
            <person name="Zhang H."/>
            <person name="Bastida-Corcuera F.D."/>
            <person name="Simoes-Barbosa A."/>
            <person name="Brown M.T."/>
            <person name="Hayes R.D."/>
            <person name="Mukherjee M."/>
            <person name="Okumura C.Y."/>
            <person name="Schneider R."/>
            <person name="Smith A.J."/>
            <person name="Vanacova S."/>
            <person name="Villalvazo M."/>
            <person name="Haas B.J."/>
            <person name="Pertea M."/>
            <person name="Feldblyum T.V."/>
            <person name="Utterback T.R."/>
            <person name="Shu C.L."/>
            <person name="Osoegawa K."/>
            <person name="de Jong P.J."/>
            <person name="Hrdy I."/>
            <person name="Horvathova L."/>
            <person name="Zubacova Z."/>
            <person name="Dolezal P."/>
            <person name="Malik S.B."/>
            <person name="Logsdon J.M. Jr."/>
            <person name="Henze K."/>
            <person name="Gupta A."/>
            <person name="Wang C.C."/>
            <person name="Dunne R.L."/>
            <person name="Upcroft J.A."/>
            <person name="Upcroft P."/>
            <person name="White O."/>
            <person name="Salzberg S.L."/>
            <person name="Tang P."/>
            <person name="Chiu C.-H."/>
            <person name="Lee Y.-S."/>
            <person name="Embley T.M."/>
            <person name="Coombs G.H."/>
            <person name="Mottram J.C."/>
            <person name="Tachezy J."/>
            <person name="Fraser-Liggett C.M."/>
            <person name="Johnson P.J."/>
        </authorList>
    </citation>
    <scope>NUCLEOTIDE SEQUENCE [LARGE SCALE GENOMIC DNA]</scope>
    <source>
        <strain evidence="2">G3</strain>
    </source>
</reference>
<proteinExistence type="predicted"/>
<evidence type="ECO:0000313" key="3">
    <source>
        <dbReference type="Proteomes" id="UP000001542"/>
    </source>
</evidence>
<evidence type="ECO:0000313" key="2">
    <source>
        <dbReference type="EMBL" id="EAY13494.1"/>
    </source>
</evidence>
<dbReference type="EMBL" id="DS113284">
    <property type="protein sequence ID" value="EAY13494.1"/>
    <property type="molecule type" value="Genomic_DNA"/>
</dbReference>
<dbReference type="VEuPathDB" id="TrichDB:TVAGG3_0320280"/>
<keyword evidence="3" id="KW-1185">Reference proteome</keyword>
<protein>
    <submittedName>
        <fullName evidence="2">Uncharacterized protein</fullName>
    </submittedName>
</protein>